<dbReference type="PANTHER" id="PTHR35872">
    <property type="entry name" value="INTEGRAL MEMBRANE PROTEIN (AFU_ORTHOLOGUE AFUA_5G07110)"/>
    <property type="match status" value="1"/>
</dbReference>
<evidence type="ECO:0000313" key="3">
    <source>
        <dbReference type="EMBL" id="CED84015.1"/>
    </source>
</evidence>
<dbReference type="PANTHER" id="PTHR35872:SF2">
    <property type="entry name" value="INTEGRAL MEMBRANE PROTEIN (AFU_ORTHOLOGUE AFUA_5G07110)"/>
    <property type="match status" value="1"/>
</dbReference>
<feature type="compositionally biased region" description="Basic and acidic residues" evidence="1">
    <location>
        <begin position="228"/>
        <end position="238"/>
    </location>
</feature>
<feature type="region of interest" description="Disordered" evidence="1">
    <location>
        <begin position="319"/>
        <end position="341"/>
    </location>
</feature>
<feature type="transmembrane region" description="Helical" evidence="2">
    <location>
        <begin position="589"/>
        <end position="611"/>
    </location>
</feature>
<keyword evidence="2" id="KW-0812">Transmembrane</keyword>
<feature type="region of interest" description="Disordered" evidence="1">
    <location>
        <begin position="634"/>
        <end position="726"/>
    </location>
</feature>
<feature type="region of interest" description="Disordered" evidence="1">
    <location>
        <begin position="61"/>
        <end position="177"/>
    </location>
</feature>
<feature type="transmembrane region" description="Helical" evidence="2">
    <location>
        <begin position="545"/>
        <end position="569"/>
    </location>
</feature>
<evidence type="ECO:0000256" key="2">
    <source>
        <dbReference type="SAM" id="Phobius"/>
    </source>
</evidence>
<name>A0A0F7STV6_PHARH</name>
<dbReference type="EMBL" id="LN483157">
    <property type="protein sequence ID" value="CED84015.1"/>
    <property type="molecule type" value="Genomic_DNA"/>
</dbReference>
<keyword evidence="2" id="KW-0472">Membrane</keyword>
<feature type="compositionally biased region" description="Polar residues" evidence="1">
    <location>
        <begin position="635"/>
        <end position="644"/>
    </location>
</feature>
<keyword evidence="2" id="KW-1133">Transmembrane helix</keyword>
<feature type="transmembrane region" description="Helical" evidence="2">
    <location>
        <begin position="398"/>
        <end position="421"/>
    </location>
</feature>
<organism evidence="3">
    <name type="scientific">Phaffia rhodozyma</name>
    <name type="common">Yeast</name>
    <name type="synonym">Xanthophyllomyces dendrorhous</name>
    <dbReference type="NCBI Taxonomy" id="264483"/>
    <lineage>
        <taxon>Eukaryota</taxon>
        <taxon>Fungi</taxon>
        <taxon>Dikarya</taxon>
        <taxon>Basidiomycota</taxon>
        <taxon>Agaricomycotina</taxon>
        <taxon>Tremellomycetes</taxon>
        <taxon>Cystofilobasidiales</taxon>
        <taxon>Mrakiaceae</taxon>
        <taxon>Phaffia</taxon>
    </lineage>
</organism>
<reference evidence="3" key="1">
    <citation type="submission" date="2014-08" db="EMBL/GenBank/DDBJ databases">
        <authorList>
            <person name="Sharma Rahul"/>
            <person name="Thines Marco"/>
        </authorList>
    </citation>
    <scope>NUCLEOTIDE SEQUENCE</scope>
</reference>
<dbReference type="AlphaFoldDB" id="A0A0F7STV6"/>
<feature type="region of interest" description="Disordered" evidence="1">
    <location>
        <begin position="206"/>
        <end position="271"/>
    </location>
</feature>
<proteinExistence type="predicted"/>
<accession>A0A0F7STV6</accession>
<protein>
    <submittedName>
        <fullName evidence="3">Uncharacterized protein</fullName>
    </submittedName>
</protein>
<sequence length="726" mass="80648">MSQAVRVRRQSNPFPANVGDQIPYGRQPTARRATILNPPVESSTEHPAHVVFDQRVRSGSLSARPLRSPASALGTTNPIDDSIRSDHFNTVTSRPTDDARLTSSPEPSGPEGQQKAYRTRARSKTIQSIFDYQSFAPGGSPTNTVGRRGSVGAGSPIRRQGTVGTTNARRSSVSSIHSGGNTQVVIKVPVDESNLNRVGRVQTMLNEEEEEEEQQRESAVAQEATAATKRENQVDARSRSGSRRRSVAGEILSEEQRMSTSEQSEHHAELGEEHHDAVVDHLDIVDPTVSLMSHFQNITSGIVLPGYLVSKPVIALPDLPRTDPESRPANRTRPSNVARPSAMSVAKRTVSRAGNKIEYEAVIDHDDPLDRHVADCLTKKQKIKRGLKGLGHFLMTPLGIFVALYGLVVVFWGAALVFFLARFINFHNKYKNDYWVEISSQIINGAFTVTGVGLFPQRCLDAYRILTIWRLKNLAMKKLKKRGLYHPDHPDLFPDPAQDPSYFMSVLTKKQRATLDHHQKKFSRSQTWYRPYETDTHWAFSVRLALWNTILMVWNSLFQIMLCCCMWILSAYSGDRILLHMGTTHSRPSWTTGCLIPCSFLCGIGAAVIIWKGGQRTKKVDTVENRLRTALGIEQVSSTTSSDEPSWKQDQTEEESTFGNTDEVQGEDFSEKAQGQDRGRKIESSSSGRDELGDLERGLFPPLSQIDGQKTGIKPLGPAISEKSAV</sequence>
<feature type="region of interest" description="Disordered" evidence="1">
    <location>
        <begin position="1"/>
        <end position="29"/>
    </location>
</feature>
<dbReference type="Pfam" id="PF11204">
    <property type="entry name" value="DUF2985"/>
    <property type="match status" value="1"/>
</dbReference>
<evidence type="ECO:0000256" key="1">
    <source>
        <dbReference type="SAM" id="MobiDB-lite"/>
    </source>
</evidence>
<feature type="compositionally biased region" description="Polar residues" evidence="1">
    <location>
        <begin position="162"/>
        <end position="177"/>
    </location>
</feature>
<feature type="compositionally biased region" description="Basic and acidic residues" evidence="1">
    <location>
        <begin position="669"/>
        <end position="697"/>
    </location>
</feature>
<dbReference type="InterPro" id="IPR021369">
    <property type="entry name" value="DUF2985"/>
</dbReference>